<name>A0A9D5D0C3_9LILI</name>
<proteinExistence type="predicted"/>
<evidence type="ECO:0000313" key="2">
    <source>
        <dbReference type="EMBL" id="KAJ0981640.1"/>
    </source>
</evidence>
<feature type="signal peptide" evidence="1">
    <location>
        <begin position="1"/>
        <end position="22"/>
    </location>
</feature>
<reference evidence="2" key="2">
    <citation type="journal article" date="2022" name="Hortic Res">
        <title>The genome of Dioscorea zingiberensis sheds light on the biosynthesis, origin and evolution of the medicinally important diosgenin saponins.</title>
        <authorList>
            <person name="Li Y."/>
            <person name="Tan C."/>
            <person name="Li Z."/>
            <person name="Guo J."/>
            <person name="Li S."/>
            <person name="Chen X."/>
            <person name="Wang C."/>
            <person name="Dai X."/>
            <person name="Yang H."/>
            <person name="Song W."/>
            <person name="Hou L."/>
            <person name="Xu J."/>
            <person name="Tong Z."/>
            <person name="Xu A."/>
            <person name="Yuan X."/>
            <person name="Wang W."/>
            <person name="Yang Q."/>
            <person name="Chen L."/>
            <person name="Sun Z."/>
            <person name="Wang K."/>
            <person name="Pan B."/>
            <person name="Chen J."/>
            <person name="Bao Y."/>
            <person name="Liu F."/>
            <person name="Qi X."/>
            <person name="Gang D.R."/>
            <person name="Wen J."/>
            <person name="Li J."/>
        </authorList>
    </citation>
    <scope>NUCLEOTIDE SEQUENCE</scope>
    <source>
        <strain evidence="2">Dzin_1.0</strain>
    </source>
</reference>
<evidence type="ECO:0000313" key="3">
    <source>
        <dbReference type="Proteomes" id="UP001085076"/>
    </source>
</evidence>
<feature type="chain" id="PRO_5038395280" evidence="1">
    <location>
        <begin position="23"/>
        <end position="104"/>
    </location>
</feature>
<keyword evidence="3" id="KW-1185">Reference proteome</keyword>
<comment type="caution">
    <text evidence="2">The sequence shown here is derived from an EMBL/GenBank/DDBJ whole genome shotgun (WGS) entry which is preliminary data.</text>
</comment>
<reference evidence="2" key="1">
    <citation type="submission" date="2021-03" db="EMBL/GenBank/DDBJ databases">
        <authorList>
            <person name="Li Z."/>
            <person name="Yang C."/>
        </authorList>
    </citation>
    <scope>NUCLEOTIDE SEQUENCE</scope>
    <source>
        <strain evidence="2">Dzin_1.0</strain>
        <tissue evidence="2">Leaf</tissue>
    </source>
</reference>
<evidence type="ECO:0000256" key="1">
    <source>
        <dbReference type="SAM" id="SignalP"/>
    </source>
</evidence>
<dbReference type="EMBL" id="JAGGNH010000002">
    <property type="protein sequence ID" value="KAJ0981640.1"/>
    <property type="molecule type" value="Genomic_DNA"/>
</dbReference>
<dbReference type="Proteomes" id="UP001085076">
    <property type="component" value="Miscellaneous, Linkage group lg02"/>
</dbReference>
<organism evidence="2 3">
    <name type="scientific">Dioscorea zingiberensis</name>
    <dbReference type="NCBI Taxonomy" id="325984"/>
    <lineage>
        <taxon>Eukaryota</taxon>
        <taxon>Viridiplantae</taxon>
        <taxon>Streptophyta</taxon>
        <taxon>Embryophyta</taxon>
        <taxon>Tracheophyta</taxon>
        <taxon>Spermatophyta</taxon>
        <taxon>Magnoliopsida</taxon>
        <taxon>Liliopsida</taxon>
        <taxon>Dioscoreales</taxon>
        <taxon>Dioscoreaceae</taxon>
        <taxon>Dioscorea</taxon>
    </lineage>
</organism>
<gene>
    <name evidence="2" type="ORF">J5N97_009895</name>
</gene>
<dbReference type="AlphaFoldDB" id="A0A9D5D0C3"/>
<protein>
    <submittedName>
        <fullName evidence="2">Uncharacterized protein</fullName>
    </submittedName>
</protein>
<keyword evidence="1" id="KW-0732">Signal</keyword>
<accession>A0A9D5D0C3</accession>
<sequence>MGNYRRSFNLICGFHLLHFVSWRQMELEQGTSATHHNCTCPSITPCKAVVLLLYTKSCKKKGVTLCFLCHSQDKGLLKLLALLILLPPLNSMQWDPKEDFGQVK</sequence>